<evidence type="ECO:0000256" key="9">
    <source>
        <dbReference type="ARBA" id="ARBA00023065"/>
    </source>
</evidence>
<dbReference type="InterPro" id="IPR008969">
    <property type="entry name" value="CarboxyPept-like_regulatory"/>
</dbReference>
<dbReference type="RefSeq" id="WP_027412151.1">
    <property type="nucleotide sequence ID" value="NZ_BMWS01000014.1"/>
</dbReference>
<keyword evidence="12 18" id="KW-0675">Receptor</keyword>
<evidence type="ECO:0000256" key="11">
    <source>
        <dbReference type="ARBA" id="ARBA00023136"/>
    </source>
</evidence>
<dbReference type="InterPro" id="IPR010105">
    <property type="entry name" value="TonB_sidphr_rcpt"/>
</dbReference>
<accession>A0A918JVH9</accession>
<dbReference type="GO" id="GO:0015891">
    <property type="term" value="P:siderophore transport"/>
    <property type="evidence" value="ECO:0007669"/>
    <property type="project" value="InterPro"/>
</dbReference>
<keyword evidence="19" id="KW-1185">Reference proteome</keyword>
<evidence type="ECO:0000313" key="19">
    <source>
        <dbReference type="Proteomes" id="UP000601108"/>
    </source>
</evidence>
<dbReference type="Pfam" id="PF07715">
    <property type="entry name" value="Plug"/>
    <property type="match status" value="1"/>
</dbReference>
<keyword evidence="7" id="KW-0732">Signal</keyword>
<dbReference type="Proteomes" id="UP000601108">
    <property type="component" value="Unassembled WGS sequence"/>
</dbReference>
<keyword evidence="10 15" id="KW-0798">TonB box</keyword>
<dbReference type="Gene3D" id="2.170.130.10">
    <property type="entry name" value="TonB-dependent receptor, plug domain"/>
    <property type="match status" value="1"/>
</dbReference>
<dbReference type="Pfam" id="PF00593">
    <property type="entry name" value="TonB_dep_Rec_b-barrel"/>
    <property type="match status" value="1"/>
</dbReference>
<evidence type="ECO:0000256" key="6">
    <source>
        <dbReference type="ARBA" id="ARBA00022692"/>
    </source>
</evidence>
<dbReference type="InterPro" id="IPR012910">
    <property type="entry name" value="Plug_dom"/>
</dbReference>
<dbReference type="Gene3D" id="2.40.170.20">
    <property type="entry name" value="TonB-dependent receptor, beta-barrel domain"/>
    <property type="match status" value="1"/>
</dbReference>
<comment type="caution">
    <text evidence="18">The sequence shown here is derived from an EMBL/GenBank/DDBJ whole genome shotgun (WGS) entry which is preliminary data.</text>
</comment>
<feature type="domain" description="TonB-dependent receptor-like beta-barrel" evidence="16">
    <location>
        <begin position="310"/>
        <end position="781"/>
    </location>
</feature>
<protein>
    <submittedName>
        <fullName evidence="18">Ferrichrome-iron receptor</fullName>
    </submittedName>
</protein>
<organism evidence="18 19">
    <name type="scientific">Aquimarina muelleri</name>
    <dbReference type="NCBI Taxonomy" id="279356"/>
    <lineage>
        <taxon>Bacteria</taxon>
        <taxon>Pseudomonadati</taxon>
        <taxon>Bacteroidota</taxon>
        <taxon>Flavobacteriia</taxon>
        <taxon>Flavobacteriales</taxon>
        <taxon>Flavobacteriaceae</taxon>
        <taxon>Aquimarina</taxon>
    </lineage>
</organism>
<dbReference type="GO" id="GO:0009279">
    <property type="term" value="C:cell outer membrane"/>
    <property type="evidence" value="ECO:0007669"/>
    <property type="project" value="UniProtKB-SubCell"/>
</dbReference>
<evidence type="ECO:0000256" key="15">
    <source>
        <dbReference type="RuleBase" id="RU003357"/>
    </source>
</evidence>
<evidence type="ECO:0000256" key="10">
    <source>
        <dbReference type="ARBA" id="ARBA00023077"/>
    </source>
</evidence>
<dbReference type="PANTHER" id="PTHR32552:SF68">
    <property type="entry name" value="FERRICHROME OUTER MEMBRANE TRANSPORTER_PHAGE RECEPTOR"/>
    <property type="match status" value="1"/>
</dbReference>
<evidence type="ECO:0000256" key="1">
    <source>
        <dbReference type="ARBA" id="ARBA00004571"/>
    </source>
</evidence>
<dbReference type="AlphaFoldDB" id="A0A918JVH9"/>
<evidence type="ECO:0000256" key="4">
    <source>
        <dbReference type="ARBA" id="ARBA00022452"/>
    </source>
</evidence>
<evidence type="ECO:0000256" key="14">
    <source>
        <dbReference type="PROSITE-ProRule" id="PRU01360"/>
    </source>
</evidence>
<proteinExistence type="inferred from homology"/>
<evidence type="ECO:0000256" key="12">
    <source>
        <dbReference type="ARBA" id="ARBA00023170"/>
    </source>
</evidence>
<keyword evidence="5" id="KW-0410">Iron transport</keyword>
<dbReference type="InterPro" id="IPR039426">
    <property type="entry name" value="TonB-dep_rcpt-like"/>
</dbReference>
<dbReference type="Pfam" id="PF13715">
    <property type="entry name" value="CarbopepD_reg_2"/>
    <property type="match status" value="1"/>
</dbReference>
<keyword evidence="13 14" id="KW-0998">Cell outer membrane</keyword>
<keyword evidence="6 14" id="KW-0812">Transmembrane</keyword>
<reference evidence="18 19" key="1">
    <citation type="journal article" date="2014" name="Int. J. Syst. Evol. Microbiol.">
        <title>Complete genome sequence of Corynebacterium casei LMG S-19264T (=DSM 44701T), isolated from a smear-ripened cheese.</title>
        <authorList>
            <consortium name="US DOE Joint Genome Institute (JGI-PGF)"/>
            <person name="Walter F."/>
            <person name="Albersmeier A."/>
            <person name="Kalinowski J."/>
            <person name="Ruckert C."/>
        </authorList>
    </citation>
    <scope>NUCLEOTIDE SEQUENCE [LARGE SCALE GENOMIC DNA]</scope>
    <source>
        <strain evidence="18 19">KCTC 12285</strain>
    </source>
</reference>
<evidence type="ECO:0000256" key="7">
    <source>
        <dbReference type="ARBA" id="ARBA00022729"/>
    </source>
</evidence>
<keyword evidence="4 14" id="KW-1134">Transmembrane beta strand</keyword>
<comment type="similarity">
    <text evidence="2 14 15">Belongs to the TonB-dependent receptor family.</text>
</comment>
<dbReference type="SUPFAM" id="SSF49464">
    <property type="entry name" value="Carboxypeptidase regulatory domain-like"/>
    <property type="match status" value="1"/>
</dbReference>
<dbReference type="InterPro" id="IPR036942">
    <property type="entry name" value="Beta-barrel_TonB_sf"/>
</dbReference>
<evidence type="ECO:0000256" key="3">
    <source>
        <dbReference type="ARBA" id="ARBA00022448"/>
    </source>
</evidence>
<sequence length="811" mass="90367">MSVYKKLPLLLLLLLSSINFMYSQAILQGVVKNGFNEPIPYANVSLKGIGLGTQAQEDGTFIIENVPYSNYKISASAVGYAEMKKSIEVTGNISNITFILENNTQLEEVELFGSREKRAEKLETLTRLPLKPNEQLQSISILSNKLIDQQNALTLSEVTKNVAGVYTFSTYGNIRESMSLRGYRGIPLLKNGVRINSDFRGVGVITDMAGVDNIQVLKGISAISQGLGGDLGSVGGVINVVTKTPKFYNGGEISLRAGSYGKVRPTFDFYGPLNKEKTIAFRVAGSYDRADSYRAKVNSERFYINPSLAWKPDDKTSIFLEMDYTDDSTTPDQGTINLGDYSTNNILKLSGSKFLGFESDRYTSVNSTYAVRFEREINNNVTVKAGYFVSDLETYSEASYAFEGGGRSGLPELTNTQRYREYSGNGRSDKNSVLQIDLVGKDIKTGFLTHTFQVGVDYRNTTFDNTAYTTNYPDDNTYVDIIDVTQPINNVLPSSISLELNPAGASGSKTKSYGFTIQDKISFTKWADVFFGLRYTSLERTKGNFIGRSLTGAKRDDAINPLAGINIKPNENIIIFGSYASSSNPMTSFYRDINGKELGTERWDQFETGVKSNWLNKALRFNITYFLTSSKNLNLQAIDPAGNFLGYYLKGGEDTRNGIEVELIGRILPNLEIIGGYSYLDAKYKDHVSYYYNSSPINTPKHTANFWARYRFDKSLKGLSLGAGAYYLGERPHNVWSRNYTHNGVVPGVKPFDLKAYTTVNIQASYQFNNKVSLDVFANNVFNETGFNAYRTVYLNRIQPATFGTTLRYKF</sequence>
<dbReference type="PROSITE" id="PS52016">
    <property type="entry name" value="TONB_DEPENDENT_REC_3"/>
    <property type="match status" value="1"/>
</dbReference>
<dbReference type="NCBIfam" id="TIGR01783">
    <property type="entry name" value="TonB-siderophor"/>
    <property type="match status" value="1"/>
</dbReference>
<dbReference type="EMBL" id="BMWS01000014">
    <property type="protein sequence ID" value="GGX20932.1"/>
    <property type="molecule type" value="Genomic_DNA"/>
</dbReference>
<feature type="domain" description="TonB-dependent receptor plug" evidence="17">
    <location>
        <begin position="133"/>
        <end position="227"/>
    </location>
</feature>
<evidence type="ECO:0000313" key="18">
    <source>
        <dbReference type="EMBL" id="GGX20932.1"/>
    </source>
</evidence>
<dbReference type="GO" id="GO:0015344">
    <property type="term" value="F:siderophore uptake transmembrane transporter activity"/>
    <property type="evidence" value="ECO:0007669"/>
    <property type="project" value="TreeGrafter"/>
</dbReference>
<dbReference type="PANTHER" id="PTHR32552">
    <property type="entry name" value="FERRICHROME IRON RECEPTOR-RELATED"/>
    <property type="match status" value="1"/>
</dbReference>
<dbReference type="GO" id="GO:0038023">
    <property type="term" value="F:signaling receptor activity"/>
    <property type="evidence" value="ECO:0007669"/>
    <property type="project" value="InterPro"/>
</dbReference>
<name>A0A918JVH9_9FLAO</name>
<dbReference type="InterPro" id="IPR037066">
    <property type="entry name" value="Plug_dom_sf"/>
</dbReference>
<keyword evidence="9" id="KW-0406">Ion transport</keyword>
<evidence type="ECO:0000256" key="8">
    <source>
        <dbReference type="ARBA" id="ARBA00023004"/>
    </source>
</evidence>
<comment type="subcellular location">
    <subcellularLocation>
        <location evidence="1 14">Cell outer membrane</location>
        <topology evidence="1 14">Multi-pass membrane protein</topology>
    </subcellularLocation>
</comment>
<evidence type="ECO:0000259" key="17">
    <source>
        <dbReference type="Pfam" id="PF07715"/>
    </source>
</evidence>
<evidence type="ECO:0000256" key="2">
    <source>
        <dbReference type="ARBA" id="ARBA00009810"/>
    </source>
</evidence>
<evidence type="ECO:0000256" key="5">
    <source>
        <dbReference type="ARBA" id="ARBA00022496"/>
    </source>
</evidence>
<dbReference type="Gene3D" id="2.60.40.1120">
    <property type="entry name" value="Carboxypeptidase-like, regulatory domain"/>
    <property type="match status" value="1"/>
</dbReference>
<dbReference type="InterPro" id="IPR000531">
    <property type="entry name" value="Beta-barrel_TonB"/>
</dbReference>
<dbReference type="CDD" id="cd01347">
    <property type="entry name" value="ligand_gated_channel"/>
    <property type="match status" value="1"/>
</dbReference>
<evidence type="ECO:0000259" key="16">
    <source>
        <dbReference type="Pfam" id="PF00593"/>
    </source>
</evidence>
<evidence type="ECO:0000256" key="13">
    <source>
        <dbReference type="ARBA" id="ARBA00023237"/>
    </source>
</evidence>
<keyword evidence="3 14" id="KW-0813">Transport</keyword>
<gene>
    <name evidence="18" type="ORF">GCM10007384_22860</name>
</gene>
<keyword evidence="11 14" id="KW-0472">Membrane</keyword>
<keyword evidence="8" id="KW-0408">Iron</keyword>
<dbReference type="SUPFAM" id="SSF56935">
    <property type="entry name" value="Porins"/>
    <property type="match status" value="1"/>
</dbReference>